<dbReference type="GO" id="GO:0000447">
    <property type="term" value="P:endonucleolytic cleavage in ITS1 to separate SSU-rRNA from 5.8S rRNA and LSU-rRNA from tricistronic rRNA transcript (SSU-rRNA, 5.8S rRNA, LSU-rRNA)"/>
    <property type="evidence" value="ECO:0007669"/>
    <property type="project" value="TreeGrafter"/>
</dbReference>
<evidence type="ECO:0000256" key="11">
    <source>
        <dbReference type="SAM" id="Coils"/>
    </source>
</evidence>
<dbReference type="PANTHER" id="PTHR12311:SF7">
    <property type="entry name" value="ACTIVATOR OF BASAL TRANSCRIPTION 1"/>
    <property type="match status" value="1"/>
</dbReference>
<dbReference type="Pfam" id="PF01494">
    <property type="entry name" value="FAD_binding_3"/>
    <property type="match status" value="1"/>
</dbReference>
<name>A0A9P8JUN2_AURME</name>
<comment type="similarity">
    <text evidence="2">Belongs to the ESF2/ABP1 family.</text>
</comment>
<feature type="compositionally biased region" description="Basic and acidic residues" evidence="12">
    <location>
        <begin position="1067"/>
        <end position="1087"/>
    </location>
</feature>
<feature type="region of interest" description="Disordered" evidence="12">
    <location>
        <begin position="775"/>
        <end position="879"/>
    </location>
</feature>
<feature type="compositionally biased region" description="Acidic residues" evidence="12">
    <location>
        <begin position="806"/>
        <end position="821"/>
    </location>
</feature>
<feature type="compositionally biased region" description="Acidic residues" evidence="12">
    <location>
        <begin position="777"/>
        <end position="790"/>
    </location>
</feature>
<feature type="region of interest" description="Disordered" evidence="12">
    <location>
        <begin position="1043"/>
        <end position="1103"/>
    </location>
</feature>
<dbReference type="Gene3D" id="3.30.70.330">
    <property type="match status" value="1"/>
</dbReference>
<evidence type="ECO:0000256" key="9">
    <source>
        <dbReference type="ARBA" id="ARBA00032634"/>
    </source>
</evidence>
<dbReference type="InterPro" id="IPR036188">
    <property type="entry name" value="FAD/NAD-bd_sf"/>
</dbReference>
<dbReference type="SMART" id="SM00360">
    <property type="entry name" value="RRM"/>
    <property type="match status" value="1"/>
</dbReference>
<feature type="domain" description="RRM" evidence="13">
    <location>
        <begin position="897"/>
        <end position="979"/>
    </location>
</feature>
<dbReference type="GO" id="GO:0016491">
    <property type="term" value="F:oxidoreductase activity"/>
    <property type="evidence" value="ECO:0007669"/>
    <property type="project" value="UniProtKB-KW"/>
</dbReference>
<evidence type="ECO:0000256" key="5">
    <source>
        <dbReference type="ARBA" id="ARBA00022884"/>
    </source>
</evidence>
<dbReference type="SUPFAM" id="SSF54928">
    <property type="entry name" value="RNA-binding domain, RBD"/>
    <property type="match status" value="1"/>
</dbReference>
<dbReference type="GO" id="GO:0003723">
    <property type="term" value="F:RNA binding"/>
    <property type="evidence" value="ECO:0007669"/>
    <property type="project" value="UniProtKB-UniRule"/>
</dbReference>
<dbReference type="CDD" id="cd12263">
    <property type="entry name" value="RRM_ABT1_like"/>
    <property type="match status" value="1"/>
</dbReference>
<keyword evidence="6" id="KW-0560">Oxidoreductase</keyword>
<evidence type="ECO:0000256" key="10">
    <source>
        <dbReference type="PROSITE-ProRule" id="PRU00176"/>
    </source>
</evidence>
<feature type="compositionally biased region" description="Polar residues" evidence="12">
    <location>
        <begin position="500"/>
        <end position="518"/>
    </location>
</feature>
<feature type="region of interest" description="Disordered" evidence="12">
    <location>
        <begin position="541"/>
        <end position="572"/>
    </location>
</feature>
<feature type="compositionally biased region" description="Low complexity" evidence="12">
    <location>
        <begin position="672"/>
        <end position="687"/>
    </location>
</feature>
<feature type="compositionally biased region" description="Acidic residues" evidence="12">
    <location>
        <begin position="843"/>
        <end position="862"/>
    </location>
</feature>
<evidence type="ECO:0000256" key="7">
    <source>
        <dbReference type="ARBA" id="ARBA00023242"/>
    </source>
</evidence>
<protein>
    <recommendedName>
        <fullName evidence="9">18S rRNA factor 2</fullName>
    </recommendedName>
</protein>
<keyword evidence="11" id="KW-0175">Coiled coil</keyword>
<keyword evidence="7" id="KW-0539">Nucleus</keyword>
<dbReference type="GO" id="GO:0000472">
    <property type="term" value="P:endonucleolytic cleavage to generate mature 5'-end of SSU-rRNA from (SSU-rRNA, 5.8S rRNA, LSU-rRNA)"/>
    <property type="evidence" value="ECO:0007669"/>
    <property type="project" value="TreeGrafter"/>
</dbReference>
<keyword evidence="4" id="KW-0274">FAD</keyword>
<feature type="compositionally biased region" description="Low complexity" evidence="12">
    <location>
        <begin position="829"/>
        <end position="838"/>
    </location>
</feature>
<feature type="non-terminal residue" evidence="14">
    <location>
        <position position="1"/>
    </location>
</feature>
<organism evidence="14 15">
    <name type="scientific">Aureobasidium melanogenum</name>
    <name type="common">Aureobasidium pullulans var. melanogenum</name>
    <dbReference type="NCBI Taxonomy" id="46634"/>
    <lineage>
        <taxon>Eukaryota</taxon>
        <taxon>Fungi</taxon>
        <taxon>Dikarya</taxon>
        <taxon>Ascomycota</taxon>
        <taxon>Pezizomycotina</taxon>
        <taxon>Dothideomycetes</taxon>
        <taxon>Dothideomycetidae</taxon>
        <taxon>Dothideales</taxon>
        <taxon>Saccotheciaceae</taxon>
        <taxon>Aureobasidium</taxon>
    </lineage>
</organism>
<gene>
    <name evidence="14" type="ORF">KCU98_g8714</name>
</gene>
<accession>A0A9P8JUN2</accession>
<feature type="compositionally biased region" description="Polar residues" evidence="12">
    <location>
        <begin position="863"/>
        <end position="872"/>
    </location>
</feature>
<dbReference type="EMBL" id="JAHFXS010001115">
    <property type="protein sequence ID" value="KAG9979534.1"/>
    <property type="molecule type" value="Genomic_DNA"/>
</dbReference>
<dbReference type="Gene3D" id="3.50.50.60">
    <property type="entry name" value="FAD/NAD(P)-binding domain"/>
    <property type="match status" value="1"/>
</dbReference>
<dbReference type="InterPro" id="IPR012677">
    <property type="entry name" value="Nucleotide-bd_a/b_plait_sf"/>
</dbReference>
<sequence>MDDPSDHNADHLQAGYFARFGIDPNPKCSRDHDSQLRLVLLCTWQALLEWMDVRPSEVGGTLLRQMRRFDANGNLLHTKEFGPEDRSRWQTEWYLVHRVDLHNKLKSEATSTTRAGVPVQLHLACKVTDIDLYNASVTLEDGRTFNGDLLLGADGLHSFTRKRMVGEIQPYAVGKSCMRWLVSKETLLADPRTDRASIETPGAFVEWSAPDRRLVAYPCGDDKIMNMCAFAPSSEFQDPENTTVDEYNTSGSMSLMLRAFKNFCPAVQAAMENSGDSLKIWDMYDMKTLPKWCEGSTAIIGDAAHPFQPYMGQGGAMAIEDAVSVAVLLPLGTSKQQIPERLRLYEKCRKQRNETVLMYTRMNGRDEGDDSVKRMTAKDLVDCMTLCVMHNERDSSMEALSKVIASANTIYSHLRSLSNTIGDLGDIVTSLHFSAVSPESTDKNMPSFSPPGSIRRRFLRIISFGRYSSRSADDTEPLTKAHDPSCRHSAPPDVDVPSNDRPTYTAHRSPQSSDSAQTTIVHGVPPGTVPFSIDALRDQHQMSDTEFDTPSQPEAEPETVNPTIRAEEASWDPTRLRRNKSIMHCNICNRIWEYNQIHCPGCAARTLHHIPGSSEDSYTDSELSNNEPRTLHHQPVRRNPGHDVLPTESSWATHELEAGTAEESWATTAADATSISAPPATAQTSTEQSTEKSAGTGSHKKYRKTRYSAVHCCYGKAGVVWIHHCCCGNSSSHEDSNPDLRTQLFTLRSCPITAAVVCGGPVPDHARNEFLDHGLSDEEDDAGYNSEEQEESRGARSIKRRRVEQDSDDDDQDFDDEDEEALDKTSAIAKKPAPVAPKGRFELDDEDADDFVPEDDEDDNDDLNNATEASTSTREKTVKPLTQKQLLKAQKAAKKTGVIYISRIPPFMKPATLKHYLSPYGEIGRVFLTPEDPVAQKQRVRNGGNKKKSFTDGWVEFINKKDAKAAAETLNGNIIGGKKGNFYHDDMWNMKYLTGFKWSHLTEQIANENAERAARLRAEVARTRRENKSFVEDIERSKMLEGMRAKKAAQADRAGVASEPASAGGVRELKRDFKQNEVKSKKIKDSSKSAQSEDVQKVLSKIF</sequence>
<evidence type="ECO:0000256" key="8">
    <source>
        <dbReference type="ARBA" id="ARBA00025024"/>
    </source>
</evidence>
<feature type="compositionally biased region" description="Basic and acidic residues" evidence="12">
    <location>
        <begin position="471"/>
        <end position="486"/>
    </location>
</feature>
<evidence type="ECO:0000256" key="3">
    <source>
        <dbReference type="ARBA" id="ARBA00022630"/>
    </source>
</evidence>
<evidence type="ECO:0000256" key="2">
    <source>
        <dbReference type="ARBA" id="ARBA00005819"/>
    </source>
</evidence>
<dbReference type="Proteomes" id="UP000729357">
    <property type="component" value="Unassembled WGS sequence"/>
</dbReference>
<dbReference type="InterPro" id="IPR035979">
    <property type="entry name" value="RBD_domain_sf"/>
</dbReference>
<feature type="region of interest" description="Disordered" evidence="12">
    <location>
        <begin position="672"/>
        <end position="701"/>
    </location>
</feature>
<dbReference type="GO" id="GO:0000480">
    <property type="term" value="P:endonucleolytic cleavage in 5'-ETS of tricistronic rRNA transcript (SSU-rRNA, 5.8S rRNA, LSU-rRNA)"/>
    <property type="evidence" value="ECO:0007669"/>
    <property type="project" value="TreeGrafter"/>
</dbReference>
<dbReference type="InterPro" id="IPR039119">
    <property type="entry name" value="ABT1/Esf2"/>
</dbReference>
<feature type="region of interest" description="Disordered" evidence="12">
    <location>
        <begin position="613"/>
        <end position="647"/>
    </location>
</feature>
<dbReference type="InterPro" id="IPR002938">
    <property type="entry name" value="FAD-bd"/>
</dbReference>
<evidence type="ECO:0000313" key="14">
    <source>
        <dbReference type="EMBL" id="KAG9979534.1"/>
    </source>
</evidence>
<evidence type="ECO:0000259" key="13">
    <source>
        <dbReference type="PROSITE" id="PS50102"/>
    </source>
</evidence>
<dbReference type="PRINTS" id="PR00420">
    <property type="entry name" value="RNGMNOXGNASE"/>
</dbReference>
<keyword evidence="5 10" id="KW-0694">RNA-binding</keyword>
<dbReference type="AlphaFoldDB" id="A0A9P8JUN2"/>
<evidence type="ECO:0000256" key="6">
    <source>
        <dbReference type="ARBA" id="ARBA00023002"/>
    </source>
</evidence>
<dbReference type="GO" id="GO:0071949">
    <property type="term" value="F:FAD binding"/>
    <property type="evidence" value="ECO:0007669"/>
    <property type="project" value="InterPro"/>
</dbReference>
<keyword evidence="15" id="KW-1185">Reference proteome</keyword>
<comment type="subcellular location">
    <subcellularLocation>
        <location evidence="1">Nucleus</location>
        <location evidence="1">Nucleolus</location>
    </subcellularLocation>
</comment>
<dbReference type="InterPro" id="IPR000504">
    <property type="entry name" value="RRM_dom"/>
</dbReference>
<feature type="coiled-coil region" evidence="11">
    <location>
        <begin position="1006"/>
        <end position="1033"/>
    </location>
</feature>
<reference evidence="14" key="1">
    <citation type="journal article" date="2021" name="J Fungi (Basel)">
        <title>Virulence traits and population genomics of the black yeast Aureobasidium melanogenum.</title>
        <authorList>
            <person name="Cernosa A."/>
            <person name="Sun X."/>
            <person name="Gostincar C."/>
            <person name="Fang C."/>
            <person name="Gunde-Cimerman N."/>
            <person name="Song Z."/>
        </authorList>
    </citation>
    <scope>NUCLEOTIDE SEQUENCE</scope>
    <source>
        <strain evidence="14">EXF-9298</strain>
    </source>
</reference>
<dbReference type="SUPFAM" id="SSF54373">
    <property type="entry name" value="FAD-linked reductases, C-terminal domain"/>
    <property type="match status" value="1"/>
</dbReference>
<reference evidence="14" key="2">
    <citation type="submission" date="2021-08" db="EMBL/GenBank/DDBJ databases">
        <authorList>
            <person name="Gostincar C."/>
            <person name="Sun X."/>
            <person name="Song Z."/>
            <person name="Gunde-Cimerman N."/>
        </authorList>
    </citation>
    <scope>NUCLEOTIDE SEQUENCE</scope>
    <source>
        <strain evidence="14">EXF-9298</strain>
    </source>
</reference>
<dbReference type="GO" id="GO:0034462">
    <property type="term" value="P:small-subunit processome assembly"/>
    <property type="evidence" value="ECO:0007669"/>
    <property type="project" value="TreeGrafter"/>
</dbReference>
<comment type="caution">
    <text evidence="14">The sequence shown here is derived from an EMBL/GenBank/DDBJ whole genome shotgun (WGS) entry which is preliminary data.</text>
</comment>
<evidence type="ECO:0000313" key="15">
    <source>
        <dbReference type="Proteomes" id="UP000729357"/>
    </source>
</evidence>
<dbReference type="SUPFAM" id="SSF51905">
    <property type="entry name" value="FAD/NAD(P)-binding domain"/>
    <property type="match status" value="1"/>
</dbReference>
<evidence type="ECO:0000256" key="1">
    <source>
        <dbReference type="ARBA" id="ARBA00004604"/>
    </source>
</evidence>
<evidence type="ECO:0000256" key="12">
    <source>
        <dbReference type="SAM" id="MobiDB-lite"/>
    </source>
</evidence>
<dbReference type="InterPro" id="IPR034353">
    <property type="entry name" value="ABT1/ESF2_RRM"/>
</dbReference>
<dbReference type="Pfam" id="PF00076">
    <property type="entry name" value="RRM_1"/>
    <property type="match status" value="1"/>
</dbReference>
<feature type="compositionally biased region" description="Polar residues" evidence="12">
    <location>
        <begin position="614"/>
        <end position="628"/>
    </location>
</feature>
<feature type="region of interest" description="Disordered" evidence="12">
    <location>
        <begin position="470"/>
        <end position="518"/>
    </location>
</feature>
<dbReference type="PROSITE" id="PS50102">
    <property type="entry name" value="RRM"/>
    <property type="match status" value="1"/>
</dbReference>
<comment type="function">
    <text evidence="8">Involved in the small subunit (SSU) processome assembly and function, and in the 18S rRNA synthesis. Required for the early cleavages at sites A0, A1 and A2.</text>
</comment>
<proteinExistence type="inferred from homology"/>
<evidence type="ECO:0000256" key="4">
    <source>
        <dbReference type="ARBA" id="ARBA00022827"/>
    </source>
</evidence>
<dbReference type="PANTHER" id="PTHR12311">
    <property type="entry name" value="ACTIVATOR OF BASAL TRANSCRIPTION 1"/>
    <property type="match status" value="1"/>
</dbReference>
<keyword evidence="3" id="KW-0285">Flavoprotein</keyword>
<dbReference type="GO" id="GO:0005730">
    <property type="term" value="C:nucleolus"/>
    <property type="evidence" value="ECO:0007669"/>
    <property type="project" value="UniProtKB-SubCell"/>
</dbReference>